<dbReference type="Proteomes" id="UP000291259">
    <property type="component" value="Chromosome"/>
</dbReference>
<dbReference type="InterPro" id="IPR030391">
    <property type="entry name" value="MeTrfase_TrmA_CS"/>
</dbReference>
<evidence type="ECO:0000256" key="4">
    <source>
        <dbReference type="PROSITE-ProRule" id="PRU01024"/>
    </source>
</evidence>
<feature type="binding site" evidence="4">
    <location>
        <position position="277"/>
    </location>
    <ligand>
        <name>S-adenosyl-L-methionine</name>
        <dbReference type="ChEBI" id="CHEBI:59789"/>
    </ligand>
</feature>
<evidence type="ECO:0000256" key="5">
    <source>
        <dbReference type="PROSITE-ProRule" id="PRU10015"/>
    </source>
</evidence>
<feature type="active site" description="Nucleophile" evidence="4">
    <location>
        <position position="351"/>
    </location>
</feature>
<dbReference type="GO" id="GO:0070041">
    <property type="term" value="F:rRNA (uridine-C5-)-methyltransferase activity"/>
    <property type="evidence" value="ECO:0007669"/>
    <property type="project" value="TreeGrafter"/>
</dbReference>
<dbReference type="Gene3D" id="2.40.50.1070">
    <property type="match status" value="1"/>
</dbReference>
<dbReference type="CDD" id="cd02440">
    <property type="entry name" value="AdoMet_MTases"/>
    <property type="match status" value="1"/>
</dbReference>
<dbReference type="OrthoDB" id="9804590at2"/>
<protein>
    <submittedName>
        <fullName evidence="6">23S rRNA (Uracil(747)-C(5))-methyltransferase RlmC</fullName>
    </submittedName>
</protein>
<dbReference type="PROSITE" id="PS01230">
    <property type="entry name" value="TRMA_1"/>
    <property type="match status" value="1"/>
</dbReference>
<feature type="binding site" evidence="4">
    <location>
        <position position="241"/>
    </location>
    <ligand>
        <name>S-adenosyl-L-methionine</name>
        <dbReference type="ChEBI" id="CHEBI:59789"/>
    </ligand>
</feature>
<dbReference type="Gene3D" id="3.40.50.150">
    <property type="entry name" value="Vaccinia Virus protein VP39"/>
    <property type="match status" value="1"/>
</dbReference>
<sequence length="392" mass="42220">MDCAYFDAGVCRSCALMGEPYDAQLAGKQRHAEDLLAPFGVGAWLPPVASREGGYRNKAKMVVGGTVDEPTIGILDADGHGVDLEACGICSPGHRAAFPVIARFIRLARIAPYDVTTRRGELKHLIVTESPDGELMIRFVLRSTEPVARIRKHLPTLLDELPNARVVSVNLLPEHKAVVEGDADEIVLTEQQTLPMRLNDVTMHLRPQSFFQTNTEIAAALYREAREWIRDLAPDDAWDLYSGVGGFALHLATAADASGNGPATGTAVTGTAVTGIETSVEAVASAELSRTDAALDRVRFESGDATAFALGSDPADAPALVVVNPPRRGIGPELADWLEASDVPYVLYSSCNAASLAKDLRRMPSFTPTKARVFDMFPQTTHFEVMTLLVRG</sequence>
<dbReference type="PANTHER" id="PTHR11061:SF30">
    <property type="entry name" value="TRNA (URACIL(54)-C(5))-METHYLTRANSFERASE"/>
    <property type="match status" value="1"/>
</dbReference>
<feature type="binding site" evidence="4">
    <location>
        <position position="324"/>
    </location>
    <ligand>
        <name>S-adenosyl-L-methionine</name>
        <dbReference type="ChEBI" id="CHEBI:59789"/>
    </ligand>
</feature>
<evidence type="ECO:0000313" key="6">
    <source>
        <dbReference type="EMBL" id="QAY72306.1"/>
    </source>
</evidence>
<accession>A0A4P6F9R4</accession>
<evidence type="ECO:0000256" key="1">
    <source>
        <dbReference type="ARBA" id="ARBA00022603"/>
    </source>
</evidence>
<organism evidence="6 7">
    <name type="scientific">Agromyces protaetiae</name>
    <dbReference type="NCBI Taxonomy" id="2509455"/>
    <lineage>
        <taxon>Bacteria</taxon>
        <taxon>Bacillati</taxon>
        <taxon>Actinomycetota</taxon>
        <taxon>Actinomycetes</taxon>
        <taxon>Micrococcales</taxon>
        <taxon>Microbacteriaceae</taxon>
        <taxon>Agromyces</taxon>
    </lineage>
</organism>
<dbReference type="EMBL" id="CP035491">
    <property type="protein sequence ID" value="QAY72306.1"/>
    <property type="molecule type" value="Genomic_DNA"/>
</dbReference>
<dbReference type="Pfam" id="PF05958">
    <property type="entry name" value="tRNA_U5-meth_tr"/>
    <property type="match status" value="1"/>
</dbReference>
<dbReference type="PROSITE" id="PS51687">
    <property type="entry name" value="SAM_MT_RNA_M5U"/>
    <property type="match status" value="1"/>
</dbReference>
<dbReference type="InterPro" id="IPR010280">
    <property type="entry name" value="U5_MeTrfase_fam"/>
</dbReference>
<dbReference type="RefSeq" id="WP_129188396.1">
    <property type="nucleotide sequence ID" value="NZ_CP035491.1"/>
</dbReference>
<proteinExistence type="inferred from homology"/>
<gene>
    <name evidence="6" type="primary">rlmC</name>
    <name evidence="6" type="ORF">ET445_02095</name>
</gene>
<evidence type="ECO:0000313" key="7">
    <source>
        <dbReference type="Proteomes" id="UP000291259"/>
    </source>
</evidence>
<feature type="active site" evidence="5">
    <location>
        <position position="351"/>
    </location>
</feature>
<comment type="similarity">
    <text evidence="4">Belongs to the class I-like SAM-binding methyltransferase superfamily. RNA M5U methyltransferase family.</text>
</comment>
<reference evidence="6 7" key="1">
    <citation type="submission" date="2019-01" db="EMBL/GenBank/DDBJ databases">
        <title>Genome sequencing of strain FW100M-8.</title>
        <authorList>
            <person name="Heo J."/>
            <person name="Kim S.-J."/>
            <person name="Kim J.-S."/>
            <person name="Hong S.-B."/>
            <person name="Kwon S.-W."/>
        </authorList>
    </citation>
    <scope>NUCLEOTIDE SEQUENCE [LARGE SCALE GENOMIC DNA]</scope>
    <source>
        <strain evidence="6 7">FW100M-8</strain>
    </source>
</reference>
<dbReference type="InterPro" id="IPR029063">
    <property type="entry name" value="SAM-dependent_MTases_sf"/>
</dbReference>
<keyword evidence="3 4" id="KW-0949">S-adenosyl-L-methionine</keyword>
<evidence type="ECO:0000256" key="2">
    <source>
        <dbReference type="ARBA" id="ARBA00022679"/>
    </source>
</evidence>
<feature type="binding site" evidence="4">
    <location>
        <position position="212"/>
    </location>
    <ligand>
        <name>S-adenosyl-L-methionine</name>
        <dbReference type="ChEBI" id="CHEBI:59789"/>
    </ligand>
</feature>
<evidence type="ECO:0000256" key="3">
    <source>
        <dbReference type="ARBA" id="ARBA00022691"/>
    </source>
</evidence>
<name>A0A4P6F9R4_9MICO</name>
<keyword evidence="1 4" id="KW-0489">Methyltransferase</keyword>
<keyword evidence="2 4" id="KW-0808">Transferase</keyword>
<dbReference type="AlphaFoldDB" id="A0A4P6F9R4"/>
<dbReference type="KEGG" id="agf:ET445_02095"/>
<dbReference type="PANTHER" id="PTHR11061">
    <property type="entry name" value="RNA M5U METHYLTRANSFERASE"/>
    <property type="match status" value="1"/>
</dbReference>
<dbReference type="NCBIfam" id="NF002909">
    <property type="entry name" value="PRK03522.2-1"/>
    <property type="match status" value="1"/>
</dbReference>
<dbReference type="GO" id="GO:0070475">
    <property type="term" value="P:rRNA base methylation"/>
    <property type="evidence" value="ECO:0007669"/>
    <property type="project" value="TreeGrafter"/>
</dbReference>
<dbReference type="InterPro" id="IPR030390">
    <property type="entry name" value="MeTrfase_TrmA_AS"/>
</dbReference>
<keyword evidence="7" id="KW-1185">Reference proteome</keyword>
<dbReference type="SUPFAM" id="SSF53335">
    <property type="entry name" value="S-adenosyl-L-methionine-dependent methyltransferases"/>
    <property type="match status" value="1"/>
</dbReference>
<dbReference type="PROSITE" id="PS01231">
    <property type="entry name" value="TRMA_2"/>
    <property type="match status" value="1"/>
</dbReference>